<keyword evidence="2" id="KW-1185">Reference proteome</keyword>
<dbReference type="Proteomes" id="UP001157502">
    <property type="component" value="Chromosome 16"/>
</dbReference>
<evidence type="ECO:0000313" key="2">
    <source>
        <dbReference type="Proteomes" id="UP001157502"/>
    </source>
</evidence>
<sequence length="148" mass="16314">MSRSDSWRQGSNSRRQWGLCGIGAVYSRVSFMANGGVLCHSRASTAGVISGVAICLVDRRMGGSWDRPCKSMACPRISPYNFIGQGFSLGAYLSEGDRWPPAYLPLQLLLHRAWLKGPDELCSLEPVMIWFYSTGHPCLPTVVELTET</sequence>
<dbReference type="EMBL" id="CM055743">
    <property type="protein sequence ID" value="KAJ8000170.1"/>
    <property type="molecule type" value="Genomic_DNA"/>
</dbReference>
<name>A0ACC2G9I2_DALPE</name>
<reference evidence="1" key="1">
    <citation type="submission" date="2021-05" db="EMBL/GenBank/DDBJ databases">
        <authorList>
            <person name="Pan Q."/>
            <person name="Jouanno E."/>
            <person name="Zahm M."/>
            <person name="Klopp C."/>
            <person name="Cabau C."/>
            <person name="Louis A."/>
            <person name="Berthelot C."/>
            <person name="Parey E."/>
            <person name="Roest Crollius H."/>
            <person name="Montfort J."/>
            <person name="Robinson-Rechavi M."/>
            <person name="Bouchez O."/>
            <person name="Lampietro C."/>
            <person name="Lopez Roques C."/>
            <person name="Donnadieu C."/>
            <person name="Postlethwait J."/>
            <person name="Bobe J."/>
            <person name="Dillon D."/>
            <person name="Chandos A."/>
            <person name="von Hippel F."/>
            <person name="Guiguen Y."/>
        </authorList>
    </citation>
    <scope>NUCLEOTIDE SEQUENCE</scope>
    <source>
        <strain evidence="1">YG-Jan2019</strain>
    </source>
</reference>
<accession>A0ACC2G9I2</accession>
<organism evidence="1 2">
    <name type="scientific">Dallia pectoralis</name>
    <name type="common">Alaska blackfish</name>
    <dbReference type="NCBI Taxonomy" id="75939"/>
    <lineage>
        <taxon>Eukaryota</taxon>
        <taxon>Metazoa</taxon>
        <taxon>Chordata</taxon>
        <taxon>Craniata</taxon>
        <taxon>Vertebrata</taxon>
        <taxon>Euteleostomi</taxon>
        <taxon>Actinopterygii</taxon>
        <taxon>Neopterygii</taxon>
        <taxon>Teleostei</taxon>
        <taxon>Protacanthopterygii</taxon>
        <taxon>Esociformes</taxon>
        <taxon>Umbridae</taxon>
        <taxon>Dallia</taxon>
    </lineage>
</organism>
<comment type="caution">
    <text evidence="1">The sequence shown here is derived from an EMBL/GenBank/DDBJ whole genome shotgun (WGS) entry which is preliminary data.</text>
</comment>
<gene>
    <name evidence="1" type="ORF">DPEC_G00202060</name>
</gene>
<evidence type="ECO:0000313" key="1">
    <source>
        <dbReference type="EMBL" id="KAJ8000170.1"/>
    </source>
</evidence>
<proteinExistence type="predicted"/>
<protein>
    <submittedName>
        <fullName evidence="1">Uncharacterized protein</fullName>
    </submittedName>
</protein>